<dbReference type="PROSITE" id="PS50023">
    <property type="entry name" value="LIM_DOMAIN_2"/>
    <property type="match status" value="1"/>
</dbReference>
<dbReference type="GO" id="GO:0043130">
    <property type="term" value="F:ubiquitin binding"/>
    <property type="evidence" value="ECO:0007669"/>
    <property type="project" value="UniProtKB-ARBA"/>
</dbReference>
<evidence type="ECO:0000256" key="3">
    <source>
        <dbReference type="ARBA" id="ARBA00022833"/>
    </source>
</evidence>
<feature type="region of interest" description="Disordered" evidence="7">
    <location>
        <begin position="1"/>
        <end position="22"/>
    </location>
</feature>
<evidence type="ECO:0000256" key="4">
    <source>
        <dbReference type="ARBA" id="ARBA00022843"/>
    </source>
</evidence>
<evidence type="ECO:0000313" key="9">
    <source>
        <dbReference type="EMBL" id="CAI9276822.1"/>
    </source>
</evidence>
<dbReference type="Proteomes" id="UP001177003">
    <property type="component" value="Chromosome 3"/>
</dbReference>
<dbReference type="Gene3D" id="2.10.110.10">
    <property type="entry name" value="Cysteine Rich Protein"/>
    <property type="match status" value="1"/>
</dbReference>
<keyword evidence="4" id="KW-0832">Ubl conjugation</keyword>
<dbReference type="Pfam" id="PF00412">
    <property type="entry name" value="LIM"/>
    <property type="match status" value="1"/>
</dbReference>
<feature type="compositionally biased region" description="Acidic residues" evidence="7">
    <location>
        <begin position="241"/>
        <end position="258"/>
    </location>
</feature>
<keyword evidence="10" id="KW-1185">Reference proteome</keyword>
<accession>A0AA36DZY2</accession>
<organism evidence="9 10">
    <name type="scientific">Lactuca saligna</name>
    <name type="common">Willowleaf lettuce</name>
    <dbReference type="NCBI Taxonomy" id="75948"/>
    <lineage>
        <taxon>Eukaryota</taxon>
        <taxon>Viridiplantae</taxon>
        <taxon>Streptophyta</taxon>
        <taxon>Embryophyta</taxon>
        <taxon>Tracheophyta</taxon>
        <taxon>Spermatophyta</taxon>
        <taxon>Magnoliopsida</taxon>
        <taxon>eudicotyledons</taxon>
        <taxon>Gunneridae</taxon>
        <taxon>Pentapetalae</taxon>
        <taxon>asterids</taxon>
        <taxon>campanulids</taxon>
        <taxon>Asterales</taxon>
        <taxon>Asteraceae</taxon>
        <taxon>Cichorioideae</taxon>
        <taxon>Cichorieae</taxon>
        <taxon>Lactucinae</taxon>
        <taxon>Lactuca</taxon>
    </lineage>
</organism>
<gene>
    <name evidence="9" type="ORF">LSALG_LOCUS16784</name>
</gene>
<evidence type="ECO:0000256" key="5">
    <source>
        <dbReference type="ARBA" id="ARBA00023038"/>
    </source>
</evidence>
<proteinExistence type="predicted"/>
<dbReference type="PROSITE" id="PS50330">
    <property type="entry name" value="UIM"/>
    <property type="match status" value="1"/>
</dbReference>
<evidence type="ECO:0000259" key="8">
    <source>
        <dbReference type="PROSITE" id="PS50023"/>
    </source>
</evidence>
<feature type="compositionally biased region" description="Acidic residues" evidence="7">
    <location>
        <begin position="195"/>
        <end position="233"/>
    </location>
</feature>
<evidence type="ECO:0000256" key="1">
    <source>
        <dbReference type="ARBA" id="ARBA00022723"/>
    </source>
</evidence>
<evidence type="ECO:0000313" key="10">
    <source>
        <dbReference type="Proteomes" id="UP001177003"/>
    </source>
</evidence>
<evidence type="ECO:0000256" key="6">
    <source>
        <dbReference type="PROSITE-ProRule" id="PRU00125"/>
    </source>
</evidence>
<sequence>MKGKSSEASSCSNGDVRSGKGLIGDEGGRLCSLTKPKGRRKWWSAASSSNEEVGVLGGVARRNGRGGCEGWSSVSAIPIKILTCNGLIIDIFGGKKVPHQELTQTGVMGINGIGFEEKQSPKFCVMGCLAKILRGFGLSDKISGKHHGRYGDEEGILESNPTTLETLSDFDSEEIDRAIALSLLEEDARSTISVAEEDSNEHDDDEDEDDDDGDDGGGGDGDNDGSISCEEDDEKRASSCLEEDGTESELESDSDSEEDKGKKVIDDDDDEEDDDDDDDDDSHIEEDEELAKALEASLNVDISPPQNDYGNMIPPLSYSNSGGYRICAGCNVEIGHGRFLSCMEGVWHPECFRCHACNLPISDYEFSMSENRPFHLSCYKEHHHPRCDVCKNFIPTNGNGLIEYRAHPFWAQKYCPSHEHDGTPRCCSCERMETRDTKYLLLDDGRKLCLECLDSAIMDTHECQPLYLEIQDFYEGLNMKIEQQVPLLLVERQALNEAMEGEKNGHHHMPETRGLCLSEEQTISTITKRPRVGAGRLIDMFTEPYKLIRRCEVTAILILYSLPRLLTGSILAHEMMHAWLRLKGFSNIPPNVEEGICQVLAHMWLDSEIMAGSGSSNIASTSSSSSSTTVATSSKKGKREGNKSVLKYGLRTTLDHIRLTGTFPC</sequence>
<feature type="compositionally biased region" description="Polar residues" evidence="7">
    <location>
        <begin position="1"/>
        <end position="15"/>
    </location>
</feature>
<dbReference type="Pfam" id="PF23625">
    <property type="entry name" value="UIM_2"/>
    <property type="match status" value="2"/>
</dbReference>
<dbReference type="AlphaFoldDB" id="A0AA36DZY2"/>
<feature type="region of interest" description="Disordered" evidence="7">
    <location>
        <begin position="616"/>
        <end position="638"/>
    </location>
</feature>
<reference evidence="9" key="1">
    <citation type="submission" date="2023-04" db="EMBL/GenBank/DDBJ databases">
        <authorList>
            <person name="Vijverberg K."/>
            <person name="Xiong W."/>
            <person name="Schranz E."/>
        </authorList>
    </citation>
    <scope>NUCLEOTIDE SEQUENCE</scope>
</reference>
<dbReference type="GO" id="GO:0140096">
    <property type="term" value="F:catalytic activity, acting on a protein"/>
    <property type="evidence" value="ECO:0007669"/>
    <property type="project" value="UniProtKB-ARBA"/>
</dbReference>
<keyword evidence="1 6" id="KW-0479">Metal-binding</keyword>
<dbReference type="EMBL" id="OX465079">
    <property type="protein sequence ID" value="CAI9276822.1"/>
    <property type="molecule type" value="Genomic_DNA"/>
</dbReference>
<dbReference type="GO" id="GO:0032875">
    <property type="term" value="P:regulation of DNA endoreduplication"/>
    <property type="evidence" value="ECO:0007669"/>
    <property type="project" value="UniProtKB-ARBA"/>
</dbReference>
<keyword evidence="3 6" id="KW-0862">Zinc</keyword>
<dbReference type="GO" id="GO:0046872">
    <property type="term" value="F:metal ion binding"/>
    <property type="evidence" value="ECO:0007669"/>
    <property type="project" value="UniProtKB-KW"/>
</dbReference>
<dbReference type="GO" id="GO:0016787">
    <property type="term" value="F:hydrolase activity"/>
    <property type="evidence" value="ECO:0007669"/>
    <property type="project" value="UniProtKB-ARBA"/>
</dbReference>
<dbReference type="PROSITE" id="PS00478">
    <property type="entry name" value="LIM_DOMAIN_1"/>
    <property type="match status" value="1"/>
</dbReference>
<feature type="compositionally biased region" description="Low complexity" evidence="7">
    <location>
        <begin position="616"/>
        <end position="634"/>
    </location>
</feature>
<dbReference type="SUPFAM" id="SSF57716">
    <property type="entry name" value="Glucocorticoid receptor-like (DNA-binding domain)"/>
    <property type="match status" value="2"/>
</dbReference>
<evidence type="ECO:0000256" key="2">
    <source>
        <dbReference type="ARBA" id="ARBA00022737"/>
    </source>
</evidence>
<dbReference type="InterPro" id="IPR003903">
    <property type="entry name" value="UIM_dom"/>
</dbReference>
<dbReference type="CDD" id="cd09396">
    <property type="entry name" value="LIM_DA1"/>
    <property type="match status" value="1"/>
</dbReference>
<dbReference type="InterPro" id="IPR001781">
    <property type="entry name" value="Znf_LIM"/>
</dbReference>
<evidence type="ECO:0000256" key="7">
    <source>
        <dbReference type="SAM" id="MobiDB-lite"/>
    </source>
</evidence>
<dbReference type="SMART" id="SM00726">
    <property type="entry name" value="UIM"/>
    <property type="match status" value="2"/>
</dbReference>
<dbReference type="PANTHER" id="PTHR24209:SF37">
    <property type="entry name" value="LIM ZINC-BINDING DOMAIN-CONTAINING PROTEIN"/>
    <property type="match status" value="1"/>
</dbReference>
<feature type="compositionally biased region" description="Acidic residues" evidence="7">
    <location>
        <begin position="266"/>
        <end position="284"/>
    </location>
</feature>
<dbReference type="Pfam" id="PF12315">
    <property type="entry name" value="DA1-like"/>
    <property type="match status" value="1"/>
</dbReference>
<dbReference type="PANTHER" id="PTHR24209">
    <property type="entry name" value="PROTEIN DA1-RELATED 2"/>
    <property type="match status" value="1"/>
</dbReference>
<keyword evidence="5 6" id="KW-0440">LIM domain</keyword>
<feature type="region of interest" description="Disordered" evidence="7">
    <location>
        <begin position="191"/>
        <end position="284"/>
    </location>
</feature>
<dbReference type="InterPro" id="IPR045218">
    <property type="entry name" value="DA1-like"/>
</dbReference>
<keyword evidence="2" id="KW-0677">Repeat</keyword>
<dbReference type="InterPro" id="IPR022087">
    <property type="entry name" value="DA1-like_dom"/>
</dbReference>
<dbReference type="SMART" id="SM00132">
    <property type="entry name" value="LIM"/>
    <property type="match status" value="1"/>
</dbReference>
<name>A0AA36DZY2_LACSI</name>
<dbReference type="FunFam" id="2.10.110.10:FF:000078">
    <property type="entry name" value="Protein DA1-related 1"/>
    <property type="match status" value="1"/>
</dbReference>
<protein>
    <recommendedName>
        <fullName evidence="8">LIM zinc-binding domain-containing protein</fullName>
    </recommendedName>
</protein>
<feature type="domain" description="LIM zinc-binding" evidence="8">
    <location>
        <begin position="325"/>
        <end position="385"/>
    </location>
</feature>